<comment type="similarity">
    <text evidence="1">Belongs to the carbohydrate kinase PfkB family.</text>
</comment>
<dbReference type="Pfam" id="PF00294">
    <property type="entry name" value="PfkB"/>
    <property type="match status" value="2"/>
</dbReference>
<dbReference type="PANTHER" id="PTHR43320">
    <property type="entry name" value="SUGAR KINASE"/>
    <property type="match status" value="1"/>
</dbReference>
<comment type="caution">
    <text evidence="5">The sequence shown here is derived from an EMBL/GenBank/DDBJ whole genome shotgun (WGS) entry which is preliminary data.</text>
</comment>
<dbReference type="SUPFAM" id="SSF53613">
    <property type="entry name" value="Ribokinase-like"/>
    <property type="match status" value="1"/>
</dbReference>
<organism evidence="5 6">
    <name type="scientific">Dyella halodurans</name>
    <dbReference type="NCBI Taxonomy" id="1920171"/>
    <lineage>
        <taxon>Bacteria</taxon>
        <taxon>Pseudomonadati</taxon>
        <taxon>Pseudomonadota</taxon>
        <taxon>Gammaproteobacteria</taxon>
        <taxon>Lysobacterales</taxon>
        <taxon>Rhodanobacteraceae</taxon>
        <taxon>Dyella</taxon>
    </lineage>
</organism>
<reference evidence="6" key="1">
    <citation type="journal article" date="2019" name="Int. J. Syst. Evol. Microbiol.">
        <title>The Global Catalogue of Microorganisms (GCM) 10K type strain sequencing project: providing services to taxonomists for standard genome sequencing and annotation.</title>
        <authorList>
            <consortium name="The Broad Institute Genomics Platform"/>
            <consortium name="The Broad Institute Genome Sequencing Center for Infectious Disease"/>
            <person name="Wu L."/>
            <person name="Ma J."/>
        </authorList>
    </citation>
    <scope>NUCLEOTIDE SEQUENCE [LARGE SCALE GENOMIC DNA]</scope>
    <source>
        <strain evidence="6">CCM 4481</strain>
    </source>
</reference>
<evidence type="ECO:0000313" key="5">
    <source>
        <dbReference type="EMBL" id="MFC4525894.1"/>
    </source>
</evidence>
<feature type="domain" description="Carbohydrate kinase PfkB" evidence="4">
    <location>
        <begin position="12"/>
        <end position="230"/>
    </location>
</feature>
<dbReference type="GO" id="GO:0016301">
    <property type="term" value="F:kinase activity"/>
    <property type="evidence" value="ECO:0007669"/>
    <property type="project" value="UniProtKB-KW"/>
</dbReference>
<name>A0ABV9BYS8_9GAMM</name>
<keyword evidence="3 5" id="KW-0418">Kinase</keyword>
<dbReference type="EMBL" id="JBHSGA010000008">
    <property type="protein sequence ID" value="MFC4525894.1"/>
    <property type="molecule type" value="Genomic_DNA"/>
</dbReference>
<keyword evidence="6" id="KW-1185">Reference proteome</keyword>
<dbReference type="CDD" id="cd01166">
    <property type="entry name" value="KdgK"/>
    <property type="match status" value="1"/>
</dbReference>
<proteinExistence type="inferred from homology"/>
<evidence type="ECO:0000256" key="2">
    <source>
        <dbReference type="ARBA" id="ARBA00022679"/>
    </source>
</evidence>
<protein>
    <submittedName>
        <fullName evidence="5">Sugar kinase</fullName>
    </submittedName>
</protein>
<dbReference type="Proteomes" id="UP001595961">
    <property type="component" value="Unassembled WGS sequence"/>
</dbReference>
<evidence type="ECO:0000259" key="4">
    <source>
        <dbReference type="Pfam" id="PF00294"/>
    </source>
</evidence>
<sequence length="347" mass="37613">MRNESKNNHGKSRVVFFGELMMRLSPPGHELPLQSPHFDVRFGGAEANVAASLAILGHDSAMITALPDNMLGHACAGELRRHGVDTSSLRYAEGRMGLYFLSPGAMQRPSEVLYDRADSVFARTSAKSYDWPRLLAGAQWLHLSGINLALGKPTAQAALAAVRAAREAGVSISFDCNFRNKLWGSRVVEAPALLREIVAEADLIFGNDRDVALILGMDFPYKSAAERFAAAAAAAFTAWPRLRHMAATERRHRSVDHQELAGMLAVRERVLSTKAYALSGIVDRIGGGDAFAAGLLHGLLRHMSDKDALDFAIAAACLKHSVPGDVNLLREADMRAFLAQGGFEVKR</sequence>
<dbReference type="InterPro" id="IPR052700">
    <property type="entry name" value="Carb_kinase_PfkB-like"/>
</dbReference>
<evidence type="ECO:0000313" key="6">
    <source>
        <dbReference type="Proteomes" id="UP001595961"/>
    </source>
</evidence>
<dbReference type="PANTHER" id="PTHR43320:SF2">
    <property type="entry name" value="2-DEHYDRO-3-DEOXYGLUCONOKINASE_2-DEHYDRO-3-DEOXYGALACTONOKINASE"/>
    <property type="match status" value="1"/>
</dbReference>
<evidence type="ECO:0000256" key="1">
    <source>
        <dbReference type="ARBA" id="ARBA00010688"/>
    </source>
</evidence>
<dbReference type="InterPro" id="IPR011611">
    <property type="entry name" value="PfkB_dom"/>
</dbReference>
<feature type="domain" description="Carbohydrate kinase PfkB" evidence="4">
    <location>
        <begin position="280"/>
        <end position="327"/>
    </location>
</feature>
<evidence type="ECO:0000256" key="3">
    <source>
        <dbReference type="ARBA" id="ARBA00022777"/>
    </source>
</evidence>
<gene>
    <name evidence="5" type="ORF">ACFO5W_04520</name>
</gene>
<dbReference type="InterPro" id="IPR029056">
    <property type="entry name" value="Ribokinase-like"/>
</dbReference>
<dbReference type="RefSeq" id="WP_266150613.1">
    <property type="nucleotide sequence ID" value="NZ_CP064028.1"/>
</dbReference>
<accession>A0ABV9BYS8</accession>
<keyword evidence="2" id="KW-0808">Transferase</keyword>
<dbReference type="Gene3D" id="3.40.1190.20">
    <property type="match status" value="1"/>
</dbReference>